<dbReference type="PANTHER" id="PTHR23131:SF4">
    <property type="entry name" value="METALLO-BETA-LACTAMASE SUPERFAMILY POTEIN"/>
    <property type="match status" value="1"/>
</dbReference>
<comment type="caution">
    <text evidence="2">The sequence shown here is derived from an EMBL/GenBank/DDBJ whole genome shotgun (WGS) entry which is preliminary data.</text>
</comment>
<keyword evidence="3" id="KW-1185">Reference proteome</keyword>
<dbReference type="InterPro" id="IPR048933">
    <property type="entry name" value="B_lactamase-like_C"/>
</dbReference>
<dbReference type="RefSeq" id="WP_188575688.1">
    <property type="nucleotide sequence ID" value="NZ_BMCT01000001.1"/>
</dbReference>
<sequence>MTLDVEGLTRCDVSEVVPGLLRVKVPLPFPPTTVNAWLLAGRNGWTLVDSGVDDEQTRAIFTELLSHPMLEGRPIERLLVTHFHPDHVGLAGWLQQQTGAPIHMSRIEWLQARLLLNERPVEIIQQLVEHARRCAAPDDYLELLTRRGPLFHKWVSPLPRCYHRVSEGDRFDLLGSPWQVMIAEGHAPEMVCLYNAERQILIAADHILPRISPHIGAHPSDPLDDPLGAFLRSLVPFSKLPDETLVLPSHGEPFHGLRGRVRDLAAHHEERLEKLLAFCREPRTVMDTLEILFRPLPTEQIGFGLSEALAHLRRLEVTGRMDRVLAGEHWLFTSRP</sequence>
<dbReference type="PANTHER" id="PTHR23131">
    <property type="entry name" value="ENDORIBONUCLEASE LACTB2"/>
    <property type="match status" value="1"/>
</dbReference>
<reference evidence="2" key="1">
    <citation type="journal article" date="2014" name="Int. J. Syst. Evol. Microbiol.">
        <title>Complete genome sequence of Corynebacterium casei LMG S-19264T (=DSM 44701T), isolated from a smear-ripened cheese.</title>
        <authorList>
            <consortium name="US DOE Joint Genome Institute (JGI-PGF)"/>
            <person name="Walter F."/>
            <person name="Albersmeier A."/>
            <person name="Kalinowski J."/>
            <person name="Ruckert C."/>
        </authorList>
    </citation>
    <scope>NUCLEOTIDE SEQUENCE</scope>
    <source>
        <strain evidence="2">CCM 7897</strain>
    </source>
</reference>
<protein>
    <submittedName>
        <fullName evidence="2">MBL fold metallo-hydrolase</fullName>
    </submittedName>
</protein>
<dbReference type="SMART" id="SM00849">
    <property type="entry name" value="Lactamase_B"/>
    <property type="match status" value="1"/>
</dbReference>
<dbReference type="InterPro" id="IPR050662">
    <property type="entry name" value="Sec-metab_biosynth-thioest"/>
</dbReference>
<dbReference type="InterPro" id="IPR036388">
    <property type="entry name" value="WH-like_DNA-bd_sf"/>
</dbReference>
<reference evidence="2" key="2">
    <citation type="submission" date="2020-09" db="EMBL/GenBank/DDBJ databases">
        <authorList>
            <person name="Sun Q."/>
            <person name="Sedlacek I."/>
        </authorList>
    </citation>
    <scope>NUCLEOTIDE SEQUENCE</scope>
    <source>
        <strain evidence="2">CCM 7897</strain>
    </source>
</reference>
<dbReference type="EMBL" id="BMCT01000001">
    <property type="protein sequence ID" value="GGF51383.1"/>
    <property type="molecule type" value="Genomic_DNA"/>
</dbReference>
<dbReference type="Proteomes" id="UP000606044">
    <property type="component" value="Unassembled WGS sequence"/>
</dbReference>
<dbReference type="Gene3D" id="3.60.15.10">
    <property type="entry name" value="Ribonuclease Z/Hydroxyacylglutathione hydrolase-like"/>
    <property type="match status" value="1"/>
</dbReference>
<dbReference type="Pfam" id="PF00753">
    <property type="entry name" value="Lactamase_B"/>
    <property type="match status" value="1"/>
</dbReference>
<evidence type="ECO:0000313" key="2">
    <source>
        <dbReference type="EMBL" id="GGF51383.1"/>
    </source>
</evidence>
<evidence type="ECO:0000313" key="3">
    <source>
        <dbReference type="Proteomes" id="UP000606044"/>
    </source>
</evidence>
<dbReference type="InterPro" id="IPR001279">
    <property type="entry name" value="Metallo-B-lactamas"/>
</dbReference>
<gene>
    <name evidence="2" type="ORF">GCM10007301_08520</name>
</gene>
<dbReference type="Gene3D" id="1.10.10.10">
    <property type="entry name" value="Winged helix-like DNA-binding domain superfamily/Winged helix DNA-binding domain"/>
    <property type="match status" value="1"/>
</dbReference>
<name>A0A917BPM6_9HYPH</name>
<dbReference type="AlphaFoldDB" id="A0A917BPM6"/>
<accession>A0A917BPM6</accession>
<dbReference type="SUPFAM" id="SSF56281">
    <property type="entry name" value="Metallo-hydrolase/oxidoreductase"/>
    <property type="match status" value="1"/>
</dbReference>
<evidence type="ECO:0000259" key="1">
    <source>
        <dbReference type="SMART" id="SM00849"/>
    </source>
</evidence>
<dbReference type="InterPro" id="IPR036866">
    <property type="entry name" value="RibonucZ/Hydroxyglut_hydro"/>
</dbReference>
<feature type="domain" description="Metallo-beta-lactamase" evidence="1">
    <location>
        <begin position="33"/>
        <end position="250"/>
    </location>
</feature>
<organism evidence="2 3">
    <name type="scientific">Azorhizobium oxalatiphilum</name>
    <dbReference type="NCBI Taxonomy" id="980631"/>
    <lineage>
        <taxon>Bacteria</taxon>
        <taxon>Pseudomonadati</taxon>
        <taxon>Pseudomonadota</taxon>
        <taxon>Alphaproteobacteria</taxon>
        <taxon>Hyphomicrobiales</taxon>
        <taxon>Xanthobacteraceae</taxon>
        <taxon>Azorhizobium</taxon>
    </lineage>
</organism>
<proteinExistence type="predicted"/>
<dbReference type="Pfam" id="PF21221">
    <property type="entry name" value="B_lactamase-like_C"/>
    <property type="match status" value="1"/>
</dbReference>